<feature type="compositionally biased region" description="Basic and acidic residues" evidence="1">
    <location>
        <begin position="570"/>
        <end position="582"/>
    </location>
</feature>
<organism evidence="2">
    <name type="scientific">marine metagenome</name>
    <dbReference type="NCBI Taxonomy" id="408172"/>
    <lineage>
        <taxon>unclassified sequences</taxon>
        <taxon>metagenomes</taxon>
        <taxon>ecological metagenomes</taxon>
    </lineage>
</organism>
<reference evidence="2" key="1">
    <citation type="submission" date="2018-05" db="EMBL/GenBank/DDBJ databases">
        <authorList>
            <person name="Lanie J.A."/>
            <person name="Ng W.-L."/>
            <person name="Kazmierczak K.M."/>
            <person name="Andrzejewski T.M."/>
            <person name="Davidsen T.M."/>
            <person name="Wayne K.J."/>
            <person name="Tettelin H."/>
            <person name="Glass J.I."/>
            <person name="Rusch D."/>
            <person name="Podicherti R."/>
            <person name="Tsui H.-C.T."/>
            <person name="Winkler M.E."/>
        </authorList>
    </citation>
    <scope>NUCLEOTIDE SEQUENCE</scope>
</reference>
<protein>
    <recommendedName>
        <fullName evidence="3">Fibronectin type-III domain-containing protein</fullName>
    </recommendedName>
</protein>
<name>A0A382DHL9_9ZZZZ</name>
<accession>A0A382DHL9</accession>
<evidence type="ECO:0000313" key="2">
    <source>
        <dbReference type="EMBL" id="SVB37181.1"/>
    </source>
</evidence>
<feature type="region of interest" description="Disordered" evidence="1">
    <location>
        <begin position="570"/>
        <end position="590"/>
    </location>
</feature>
<gene>
    <name evidence="2" type="ORF">METZ01_LOCUS190035</name>
</gene>
<sequence length="602" mass="65743">AGAATWVSSTRLNYSGTWDLAELDVTLQNIVQTSIENSVLTVNGRSLHIQLQSPSNGSLQIRLTYDWVRIESPSEMIDLFDRPNDGGGILTAQWTVTQDHTFAAYRIYLRAGSNWTTAPTSADLLSTTWDARLPDWTRVTAELNSYNGQPLVDGTPYWAVIVIEYPDGSIGEPSTPIGPATPTDEVPAPPVWADGGPVPYDEGGQDGDLFLEWAPCTELDAAVTRFWPSHQPINGNPLGLPRSIDLAHEAGNNTTINPPGGAGHPFWIAFTCVDESGQHDPENATVIGPIVPTGGIDDGTAPLPIEDIDAWDTPNDEGGRINVSWTVNLEEDCSWYTIFATPVVSDTPPDWADDADIARIVVPCSFRNSDTNTIEVLIDEIGGAYLIDLMPYWITVVASDNWGSVDHWNVTWVQAFSIQNTVGVDPPPRVENLQAWDHPDDDGTAIDVQWSPSTVDDFAFYVVWASEHPVENVAIKWMECEENPSDCGLLVIHQQRQSWNGPMNIILEKASYGGNSLNEATASDIVPNKPIWVTVTIHDIKGNAFLTNLGEHMTLVTPIDNSGDIIAPDRLPEPNVEDRPSDTGDGLLVTFSTSDASDLDHY</sequence>
<proteinExistence type="predicted"/>
<feature type="non-terminal residue" evidence="2">
    <location>
        <position position="1"/>
    </location>
</feature>
<evidence type="ECO:0008006" key="3">
    <source>
        <dbReference type="Google" id="ProtNLM"/>
    </source>
</evidence>
<feature type="non-terminal residue" evidence="2">
    <location>
        <position position="602"/>
    </location>
</feature>
<dbReference type="AlphaFoldDB" id="A0A382DHL9"/>
<evidence type="ECO:0000256" key="1">
    <source>
        <dbReference type="SAM" id="MobiDB-lite"/>
    </source>
</evidence>
<dbReference type="EMBL" id="UINC01039141">
    <property type="protein sequence ID" value="SVB37181.1"/>
    <property type="molecule type" value="Genomic_DNA"/>
</dbReference>